<keyword evidence="5" id="KW-1185">Reference proteome</keyword>
<accession>A0A1C6UV16</accession>
<proteinExistence type="predicted"/>
<evidence type="ECO:0000256" key="2">
    <source>
        <dbReference type="SAM" id="SignalP"/>
    </source>
</evidence>
<dbReference type="RefSeq" id="WP_091439409.1">
    <property type="nucleotide sequence ID" value="NZ_BMMJ01000013.1"/>
</dbReference>
<gene>
    <name evidence="4" type="ORF">GA0070617_3588</name>
</gene>
<dbReference type="InterPro" id="IPR036691">
    <property type="entry name" value="Endo/exonu/phosph_ase_sf"/>
</dbReference>
<feature type="region of interest" description="Disordered" evidence="1">
    <location>
        <begin position="31"/>
        <end position="77"/>
    </location>
</feature>
<dbReference type="STRING" id="683228.GA0070617_3588"/>
<reference evidence="4 5" key="1">
    <citation type="submission" date="2016-06" db="EMBL/GenBank/DDBJ databases">
        <authorList>
            <person name="Kjaerup R.B."/>
            <person name="Dalgaard T.S."/>
            <person name="Juul-Madsen H.R."/>
        </authorList>
    </citation>
    <scope>NUCLEOTIDE SEQUENCE [LARGE SCALE GENOMIC DNA]</scope>
    <source>
        <strain evidence="4 5">DSM 45577</strain>
    </source>
</reference>
<dbReference type="Gene3D" id="3.60.10.10">
    <property type="entry name" value="Endonuclease/exonuclease/phosphatase"/>
    <property type="match status" value="1"/>
</dbReference>
<protein>
    <submittedName>
        <fullName evidence="4">Endonuclease/Exonuclease/phosphatase family protein</fullName>
    </submittedName>
</protein>
<evidence type="ECO:0000313" key="5">
    <source>
        <dbReference type="Proteomes" id="UP000198937"/>
    </source>
</evidence>
<keyword evidence="2" id="KW-0732">Signal</keyword>
<keyword evidence="4" id="KW-0540">Nuclease</keyword>
<feature type="signal peptide" evidence="2">
    <location>
        <begin position="1"/>
        <end position="25"/>
    </location>
</feature>
<keyword evidence="4" id="KW-0378">Hydrolase</keyword>
<dbReference type="EMBL" id="FMIA01000002">
    <property type="protein sequence ID" value="SCL57659.1"/>
    <property type="molecule type" value="Genomic_DNA"/>
</dbReference>
<dbReference type="Pfam" id="PF03372">
    <property type="entry name" value="Exo_endo_phos"/>
    <property type="match status" value="1"/>
</dbReference>
<dbReference type="Proteomes" id="UP000198937">
    <property type="component" value="Unassembled WGS sequence"/>
</dbReference>
<feature type="compositionally biased region" description="Polar residues" evidence="1">
    <location>
        <begin position="31"/>
        <end position="50"/>
    </location>
</feature>
<dbReference type="SUPFAM" id="SSF56219">
    <property type="entry name" value="DNase I-like"/>
    <property type="match status" value="1"/>
</dbReference>
<evidence type="ECO:0000256" key="1">
    <source>
        <dbReference type="SAM" id="MobiDB-lite"/>
    </source>
</evidence>
<sequence length="342" mass="35760">MADRAYRTPRWRLAGYLLSVTALLAACSANDPTGQAAPTGQPGPTSQAAPTGQPGPTDQPAPTGQAAPTGPAAPDRPAGVTQLRVLQANLCNSGQAGCYTGRSVARTAEVIRAETPDVVTLNEACRDDLDALRPAMEQAPGTVIPAFRAARNARTGDAYRCVNGQQYGVGLLVRLPTANPEHTANPGDTADPEHTANPGDTADPGHTVHSGIYPAQDPADPEQRAWLCLDAPTVVYACTTHLAYTSFSLALAQCGHLLGVEIPQRRADAREQPTVVSGDLNLRHGGTPDVRSCVPTDYLHVHDGAVQQLMASGRVTIDSSRSVDMAGTTDHAGFLVTLTVTR</sequence>
<keyword evidence="4" id="KW-0255">Endonuclease</keyword>
<feature type="compositionally biased region" description="Low complexity" evidence="1">
    <location>
        <begin position="56"/>
        <end position="75"/>
    </location>
</feature>
<organism evidence="4 5">
    <name type="scientific">Micromonospora yangpuensis</name>
    <dbReference type="NCBI Taxonomy" id="683228"/>
    <lineage>
        <taxon>Bacteria</taxon>
        <taxon>Bacillati</taxon>
        <taxon>Actinomycetota</taxon>
        <taxon>Actinomycetes</taxon>
        <taxon>Micromonosporales</taxon>
        <taxon>Micromonosporaceae</taxon>
        <taxon>Micromonospora</taxon>
    </lineage>
</organism>
<dbReference type="AlphaFoldDB" id="A0A1C6UV16"/>
<dbReference type="GO" id="GO:0004527">
    <property type="term" value="F:exonuclease activity"/>
    <property type="evidence" value="ECO:0007669"/>
    <property type="project" value="UniProtKB-KW"/>
</dbReference>
<feature type="domain" description="Endonuclease/exonuclease/phosphatase" evidence="3">
    <location>
        <begin position="101"/>
        <end position="327"/>
    </location>
</feature>
<feature type="region of interest" description="Disordered" evidence="1">
    <location>
        <begin position="178"/>
        <end position="212"/>
    </location>
</feature>
<keyword evidence="4" id="KW-0269">Exonuclease</keyword>
<dbReference type="InterPro" id="IPR005135">
    <property type="entry name" value="Endo/exonuclease/phosphatase"/>
</dbReference>
<name>A0A1C6UV16_9ACTN</name>
<dbReference type="GO" id="GO:0004519">
    <property type="term" value="F:endonuclease activity"/>
    <property type="evidence" value="ECO:0007669"/>
    <property type="project" value="UniProtKB-KW"/>
</dbReference>
<feature type="chain" id="PRO_5038792248" evidence="2">
    <location>
        <begin position="26"/>
        <end position="342"/>
    </location>
</feature>
<dbReference type="PROSITE" id="PS51257">
    <property type="entry name" value="PROKAR_LIPOPROTEIN"/>
    <property type="match status" value="1"/>
</dbReference>
<evidence type="ECO:0000259" key="3">
    <source>
        <dbReference type="Pfam" id="PF03372"/>
    </source>
</evidence>
<evidence type="ECO:0000313" key="4">
    <source>
        <dbReference type="EMBL" id="SCL57659.1"/>
    </source>
</evidence>